<dbReference type="SUPFAM" id="SSF48371">
    <property type="entry name" value="ARM repeat"/>
    <property type="match status" value="1"/>
</dbReference>
<dbReference type="InterPro" id="IPR016024">
    <property type="entry name" value="ARM-type_fold"/>
</dbReference>
<evidence type="ECO:0000313" key="3">
    <source>
        <dbReference type="Proteomes" id="UP000639403"/>
    </source>
</evidence>
<reference evidence="2" key="1">
    <citation type="submission" date="2020-11" db="EMBL/GenBank/DDBJ databases">
        <authorList>
            <person name="Koelle M."/>
            <person name="Horta M.A.C."/>
            <person name="Nowrousian M."/>
            <person name="Ohm R.A."/>
            <person name="Benz P."/>
            <person name="Pilgard A."/>
        </authorList>
    </citation>
    <scope>NUCLEOTIDE SEQUENCE</scope>
    <source>
        <strain evidence="2">FPRL280</strain>
    </source>
</reference>
<dbReference type="Proteomes" id="UP000639403">
    <property type="component" value="Unassembled WGS sequence"/>
</dbReference>
<name>A0A8H7P654_9APHY</name>
<dbReference type="AlphaFoldDB" id="A0A8H7P654"/>
<dbReference type="InterPro" id="IPR011989">
    <property type="entry name" value="ARM-like"/>
</dbReference>
<proteinExistence type="inferred from homology"/>
<dbReference type="GO" id="GO:0005829">
    <property type="term" value="C:cytosol"/>
    <property type="evidence" value="ECO:0007669"/>
    <property type="project" value="TreeGrafter"/>
</dbReference>
<dbReference type="EMBL" id="JADOXO010000040">
    <property type="protein sequence ID" value="KAF9817680.1"/>
    <property type="molecule type" value="Genomic_DNA"/>
</dbReference>
<comment type="similarity">
    <text evidence="1">Belongs to the TTI2 family.</text>
</comment>
<dbReference type="GO" id="GO:0005634">
    <property type="term" value="C:nucleus"/>
    <property type="evidence" value="ECO:0007669"/>
    <property type="project" value="TreeGrafter"/>
</dbReference>
<dbReference type="GO" id="GO:0110078">
    <property type="term" value="C:TTT Hsp90 cochaperone complex"/>
    <property type="evidence" value="ECO:0007669"/>
    <property type="project" value="InterPro"/>
</dbReference>
<evidence type="ECO:0000313" key="2">
    <source>
        <dbReference type="EMBL" id="KAF9817680.1"/>
    </source>
</evidence>
<dbReference type="PANTHER" id="PTHR32226:SF2">
    <property type="entry name" value="TELO2-INTERACTING PROTEIN 2"/>
    <property type="match status" value="1"/>
</dbReference>
<accession>A0A8H7P654</accession>
<comment type="caution">
    <text evidence="2">The sequence shown here is derived from an EMBL/GenBank/DDBJ whole genome shotgun (WGS) entry which is preliminary data.</text>
</comment>
<sequence length="437" mass="48039">MDNRDSSILQTTLAKLHIPADFARYPAIAETEPETILRLERWKIQVLDVLSDLRAQLAQEQLLSLSEKAEVISTIAPWDGVAPWTLDSTREIAQNVLHLYEDPDPSLLEHILSTHVKPIFQANAHPSLNPSTGRILPRSAGGPSARLDYMEGQTWKSHPGTVYVVSWCVRHCTSAAYEKLWHLIIPPVMTLLDDYEAAYKLHGVQIVSDMLRTVPADLLRRTGVDGLLFTSLTTCLTYLHNPETPSLIRAAVPAAVSLVLLTAPAGSEKRFNQLCEILGEGIIGSIWVHATRESEAIEASVDTLPTVVRALDVGAVRYLKALVPQLVFPLQPASGNVATKRFQLSSLHALAAVIEVCAPRIHRWKGAILDGVLRLWVTLADTGVDDDDTRELKHACMGVCDCLLKACPAVANLEYARLLDVDKMMFGPLVRQSGKGD</sequence>
<organism evidence="2 3">
    <name type="scientific">Rhodonia placenta</name>
    <dbReference type="NCBI Taxonomy" id="104341"/>
    <lineage>
        <taxon>Eukaryota</taxon>
        <taxon>Fungi</taxon>
        <taxon>Dikarya</taxon>
        <taxon>Basidiomycota</taxon>
        <taxon>Agaricomycotina</taxon>
        <taxon>Agaricomycetes</taxon>
        <taxon>Polyporales</taxon>
        <taxon>Adustoporiaceae</taxon>
        <taxon>Rhodonia</taxon>
    </lineage>
</organism>
<protein>
    <submittedName>
        <fullName evidence="2">Uncharacterized protein</fullName>
    </submittedName>
</protein>
<dbReference type="InterPro" id="IPR018870">
    <property type="entry name" value="Tti2"/>
</dbReference>
<evidence type="ECO:0000256" key="1">
    <source>
        <dbReference type="ARBA" id="ARBA00034736"/>
    </source>
</evidence>
<gene>
    <name evidence="2" type="ORF">IEO21_03336</name>
</gene>
<dbReference type="PANTHER" id="PTHR32226">
    <property type="entry name" value="TELO2-INTERACTING PROTEIN 2"/>
    <property type="match status" value="1"/>
</dbReference>
<reference evidence="2" key="2">
    <citation type="journal article" name="Front. Microbiol.">
        <title>Degradative Capacity of Two Strains of Rhodonia placenta: From Phenotype to Genotype.</title>
        <authorList>
            <person name="Kolle M."/>
            <person name="Horta M.A.C."/>
            <person name="Nowrousian M."/>
            <person name="Ohm R.A."/>
            <person name="Benz J.P."/>
            <person name="Pilgard A."/>
        </authorList>
    </citation>
    <scope>NUCLEOTIDE SEQUENCE</scope>
    <source>
        <strain evidence="2">FPRL280</strain>
    </source>
</reference>
<dbReference type="Gene3D" id="1.25.10.10">
    <property type="entry name" value="Leucine-rich Repeat Variant"/>
    <property type="match status" value="1"/>
</dbReference>
<dbReference type="Pfam" id="PF10521">
    <property type="entry name" value="Tti2"/>
    <property type="match status" value="1"/>
</dbReference>